<organism evidence="2 3">
    <name type="scientific">Thamnidium elegans</name>
    <dbReference type="NCBI Taxonomy" id="101142"/>
    <lineage>
        <taxon>Eukaryota</taxon>
        <taxon>Fungi</taxon>
        <taxon>Fungi incertae sedis</taxon>
        <taxon>Mucoromycota</taxon>
        <taxon>Mucoromycotina</taxon>
        <taxon>Mucoromycetes</taxon>
        <taxon>Mucorales</taxon>
        <taxon>Mucorineae</taxon>
        <taxon>Mucoraceae</taxon>
        <taxon>Thamnidium</taxon>
    </lineage>
</organism>
<feature type="region of interest" description="Disordered" evidence="1">
    <location>
        <begin position="98"/>
        <end position="132"/>
    </location>
</feature>
<dbReference type="EMBL" id="JAEPRE010000103">
    <property type="protein sequence ID" value="KAG2232685.1"/>
    <property type="molecule type" value="Genomic_DNA"/>
</dbReference>
<accession>A0A8H7VTM9</accession>
<keyword evidence="3" id="KW-1185">Reference proteome</keyword>
<dbReference type="GO" id="GO:0062064">
    <property type="term" value="F:box C/D methylation guide snoRNP complex binding"/>
    <property type="evidence" value="ECO:0007669"/>
    <property type="project" value="TreeGrafter"/>
</dbReference>
<dbReference type="GO" id="GO:0000492">
    <property type="term" value="P:box C/D snoRNP assembly"/>
    <property type="evidence" value="ECO:0007669"/>
    <property type="project" value="InterPro"/>
</dbReference>
<gene>
    <name evidence="2" type="ORF">INT48_006864</name>
</gene>
<evidence type="ECO:0000313" key="3">
    <source>
        <dbReference type="Proteomes" id="UP000613177"/>
    </source>
</evidence>
<dbReference type="AlphaFoldDB" id="A0A8H7VTM9"/>
<evidence type="ECO:0000313" key="2">
    <source>
        <dbReference type="EMBL" id="KAG2232685.1"/>
    </source>
</evidence>
<dbReference type="PANTHER" id="PTHR28674">
    <property type="entry name" value="SIMILAR TO DNA SEGMENT, CHR 10, WAYNE STATE UNIVERSITY 102,-EXPRESSED"/>
    <property type="match status" value="1"/>
</dbReference>
<dbReference type="Pfam" id="PF15370">
    <property type="entry name" value="NOPCHAP1"/>
    <property type="match status" value="1"/>
</dbReference>
<dbReference type="InterPro" id="IPR027921">
    <property type="entry name" value="NOPCHAP1"/>
</dbReference>
<sequence length="132" mass="14545">MSNSNNSFDLLNVSGKQKVLDQKSINDIPSLLAAAESKKTFPVGPPSDILSRVQAFLPQLKSANEQLKAADPKKLDIENVDEESEQYIEMNLGLGVYEQKIPGQSDSEDSEEEEDSILPNTNSNPLIQEVKK</sequence>
<protein>
    <submittedName>
        <fullName evidence="2">Uncharacterized protein</fullName>
    </submittedName>
</protein>
<comment type="caution">
    <text evidence="2">The sequence shown here is derived from an EMBL/GenBank/DDBJ whole genome shotgun (WGS) entry which is preliminary data.</text>
</comment>
<reference evidence="2" key="1">
    <citation type="submission" date="2021-01" db="EMBL/GenBank/DDBJ databases">
        <title>Metabolic potential, ecology and presence of endohyphal bacteria is reflected in genomic diversity of Mucoromycotina.</title>
        <authorList>
            <person name="Muszewska A."/>
            <person name="Okrasinska A."/>
            <person name="Steczkiewicz K."/>
            <person name="Drgas O."/>
            <person name="Orlowska M."/>
            <person name="Perlinska-Lenart U."/>
            <person name="Aleksandrzak-Piekarczyk T."/>
            <person name="Szatraj K."/>
            <person name="Zielenkiewicz U."/>
            <person name="Pilsyk S."/>
            <person name="Malc E."/>
            <person name="Mieczkowski P."/>
            <person name="Kruszewska J.S."/>
            <person name="Biernat P."/>
            <person name="Pawlowska J."/>
        </authorList>
    </citation>
    <scope>NUCLEOTIDE SEQUENCE</scope>
    <source>
        <strain evidence="2">WA0000018081</strain>
    </source>
</reference>
<evidence type="ECO:0000256" key="1">
    <source>
        <dbReference type="SAM" id="MobiDB-lite"/>
    </source>
</evidence>
<dbReference type="PANTHER" id="PTHR28674:SF1">
    <property type="entry name" value="NOP PROTEIN CHAPERONE 1"/>
    <property type="match status" value="1"/>
</dbReference>
<proteinExistence type="predicted"/>
<feature type="compositionally biased region" description="Acidic residues" evidence="1">
    <location>
        <begin position="106"/>
        <end position="116"/>
    </location>
</feature>
<dbReference type="Proteomes" id="UP000613177">
    <property type="component" value="Unassembled WGS sequence"/>
</dbReference>
<name>A0A8H7VTM9_9FUNG</name>